<dbReference type="PANTHER" id="PTHR20863">
    <property type="entry name" value="ACYL CARRIER PROTEIN"/>
    <property type="match status" value="1"/>
</dbReference>
<evidence type="ECO:0000256" key="4">
    <source>
        <dbReference type="ARBA" id="ARBA00022450"/>
    </source>
</evidence>
<evidence type="ECO:0000259" key="15">
    <source>
        <dbReference type="Pfam" id="PF00550"/>
    </source>
</evidence>
<keyword evidence="4 13" id="KW-0596">Phosphopantetheine</keyword>
<dbReference type="Pfam" id="PF00550">
    <property type="entry name" value="PP-binding"/>
    <property type="match status" value="1"/>
</dbReference>
<gene>
    <name evidence="17" type="ORF">HYC85_010676</name>
</gene>
<evidence type="ECO:0000256" key="6">
    <source>
        <dbReference type="ARBA" id="ARBA00022553"/>
    </source>
</evidence>
<evidence type="ECO:0000256" key="14">
    <source>
        <dbReference type="SAM" id="MobiDB-lite"/>
    </source>
</evidence>
<dbReference type="Gene3D" id="1.10.1200.10">
    <property type="entry name" value="ACP-like"/>
    <property type="match status" value="1"/>
</dbReference>
<keyword evidence="6" id="KW-0597">Phosphoprotein</keyword>
<evidence type="ECO:0000313" key="18">
    <source>
        <dbReference type="Proteomes" id="UP000593564"/>
    </source>
</evidence>
<feature type="domain" description="Carrier" evidence="15">
    <location>
        <begin position="287"/>
        <end position="321"/>
    </location>
</feature>
<dbReference type="GO" id="GO:0000036">
    <property type="term" value="F:acyl carrier activity"/>
    <property type="evidence" value="ECO:0007669"/>
    <property type="project" value="TreeGrafter"/>
</dbReference>
<keyword evidence="7" id="KW-0276">Fatty acid metabolism</keyword>
<evidence type="ECO:0000313" key="17">
    <source>
        <dbReference type="EMBL" id="KAF5952732.1"/>
    </source>
</evidence>
<evidence type="ECO:0000256" key="2">
    <source>
        <dbReference type="ARBA" id="ARBA00010930"/>
    </source>
</evidence>
<keyword evidence="9" id="KW-0249">Electron transport</keyword>
<dbReference type="Proteomes" id="UP000593564">
    <property type="component" value="Unassembled WGS sequence"/>
</dbReference>
<comment type="function">
    <text evidence="13">Carrier of the growing fatty acid chain in fatty acid biosynthesis.</text>
</comment>
<dbReference type="Pfam" id="PF07734">
    <property type="entry name" value="FBA_1"/>
    <property type="match status" value="1"/>
</dbReference>
<evidence type="ECO:0000256" key="8">
    <source>
        <dbReference type="ARBA" id="ARBA00022946"/>
    </source>
</evidence>
<evidence type="ECO:0000256" key="12">
    <source>
        <dbReference type="ARBA" id="ARBA00023160"/>
    </source>
</evidence>
<name>A0A7J7HIJ6_CAMSI</name>
<keyword evidence="3" id="KW-0813">Transport</keyword>
<dbReference type="InterPro" id="IPR006527">
    <property type="entry name" value="F-box-assoc_dom_typ1"/>
</dbReference>
<dbReference type="AlphaFoldDB" id="A0A7J7HIJ6"/>
<dbReference type="EMBL" id="JACBKZ010000004">
    <property type="protein sequence ID" value="KAF5952732.1"/>
    <property type="molecule type" value="Genomic_DNA"/>
</dbReference>
<feature type="domain" description="F-box associated beta-propeller type 1" evidence="16">
    <location>
        <begin position="143"/>
        <end position="236"/>
    </location>
</feature>
<feature type="region of interest" description="Disordered" evidence="14">
    <location>
        <begin position="73"/>
        <end position="93"/>
    </location>
</feature>
<comment type="subcellular location">
    <subcellularLocation>
        <location evidence="1">Mitochondrion</location>
    </subcellularLocation>
</comment>
<evidence type="ECO:0000256" key="10">
    <source>
        <dbReference type="ARBA" id="ARBA00023098"/>
    </source>
</evidence>
<evidence type="ECO:0000256" key="13">
    <source>
        <dbReference type="RuleBase" id="RU000722"/>
    </source>
</evidence>
<sequence>MLATSSCHSLHLQASPKTKLSLRIRLRPRKNEEAAGAKSSTLNEQVSDLTQDEGDEVSKMLSLRRAHLTRLSPRRASTRLYKRPTSSSRPRSHLGRDLAFKNLGSAHFRLSSSFLGPNHLGRDRVFWDSPWPTSREGRLRSPFDSTSSATDYKVVRIVSFKLQTRVEVCSAISDCWRQIQVMDLCFYIHKLSCEVIVNGASYWLLSTASNHCLCFTWFDVQHEAFVMLLGLDFSGLDFSGFYEGTSVHWKLMDWNDNADVVVCGSGNPYVDVWMIDDCCGGESNWCDVTPDVHFQNDLGLDSFDNVEIVLALEEKFELEIPNKETNKIDSCFLAIEMRNFEVKITLKKMKSNKVLGPDGIPIEAWKYLDDIVLVDETREEVNTKLET</sequence>
<evidence type="ECO:0000256" key="3">
    <source>
        <dbReference type="ARBA" id="ARBA00022448"/>
    </source>
</evidence>
<evidence type="ECO:0000256" key="5">
    <source>
        <dbReference type="ARBA" id="ARBA00022516"/>
    </source>
</evidence>
<comment type="similarity">
    <text evidence="2">Belongs to the acyl carrier protein (ACP) family.</text>
</comment>
<keyword evidence="11" id="KW-0496">Mitochondrion</keyword>
<keyword evidence="8" id="KW-0809">Transit peptide</keyword>
<accession>A0A7J7HIJ6</accession>
<comment type="caution">
    <text evidence="17">The sequence shown here is derived from an EMBL/GenBank/DDBJ whole genome shotgun (WGS) entry which is preliminary data.</text>
</comment>
<evidence type="ECO:0000256" key="1">
    <source>
        <dbReference type="ARBA" id="ARBA00004173"/>
    </source>
</evidence>
<evidence type="ECO:0000256" key="11">
    <source>
        <dbReference type="ARBA" id="ARBA00023128"/>
    </source>
</evidence>
<keyword evidence="12 13" id="KW-0275">Fatty acid biosynthesis</keyword>
<keyword evidence="18" id="KW-1185">Reference proteome</keyword>
<dbReference type="InterPro" id="IPR036736">
    <property type="entry name" value="ACP-like_sf"/>
</dbReference>
<dbReference type="GO" id="GO:0000035">
    <property type="term" value="F:acyl binding"/>
    <property type="evidence" value="ECO:0007669"/>
    <property type="project" value="TreeGrafter"/>
</dbReference>
<evidence type="ECO:0000256" key="7">
    <source>
        <dbReference type="ARBA" id="ARBA00022832"/>
    </source>
</evidence>
<reference evidence="17 18" key="2">
    <citation type="submission" date="2020-07" db="EMBL/GenBank/DDBJ databases">
        <title>Genome assembly of wild tea tree DASZ reveals pedigree and selection history of tea varieties.</title>
        <authorList>
            <person name="Zhang W."/>
        </authorList>
    </citation>
    <scope>NUCLEOTIDE SEQUENCE [LARGE SCALE GENOMIC DNA]</scope>
    <source>
        <strain evidence="18">cv. G240</strain>
        <tissue evidence="17">Leaf</tissue>
    </source>
</reference>
<keyword evidence="5 13" id="KW-0444">Lipid biosynthesis</keyword>
<feature type="region of interest" description="Disordered" evidence="14">
    <location>
        <begin position="29"/>
        <end position="55"/>
    </location>
</feature>
<evidence type="ECO:0000256" key="9">
    <source>
        <dbReference type="ARBA" id="ARBA00022982"/>
    </source>
</evidence>
<feature type="compositionally biased region" description="Polar residues" evidence="14">
    <location>
        <begin position="38"/>
        <end position="49"/>
    </location>
</feature>
<organism evidence="17 18">
    <name type="scientific">Camellia sinensis</name>
    <name type="common">Tea plant</name>
    <name type="synonym">Thea sinensis</name>
    <dbReference type="NCBI Taxonomy" id="4442"/>
    <lineage>
        <taxon>Eukaryota</taxon>
        <taxon>Viridiplantae</taxon>
        <taxon>Streptophyta</taxon>
        <taxon>Embryophyta</taxon>
        <taxon>Tracheophyta</taxon>
        <taxon>Spermatophyta</taxon>
        <taxon>Magnoliopsida</taxon>
        <taxon>eudicotyledons</taxon>
        <taxon>Gunneridae</taxon>
        <taxon>Pentapetalae</taxon>
        <taxon>asterids</taxon>
        <taxon>Ericales</taxon>
        <taxon>Theaceae</taxon>
        <taxon>Camellia</taxon>
    </lineage>
</organism>
<dbReference type="GO" id="GO:0005739">
    <property type="term" value="C:mitochondrion"/>
    <property type="evidence" value="ECO:0007669"/>
    <property type="project" value="UniProtKB-SubCell"/>
</dbReference>
<dbReference type="InterPro" id="IPR009081">
    <property type="entry name" value="PP-bd_ACP"/>
</dbReference>
<evidence type="ECO:0000259" key="16">
    <source>
        <dbReference type="Pfam" id="PF07734"/>
    </source>
</evidence>
<dbReference type="InterPro" id="IPR003231">
    <property type="entry name" value="ACP"/>
</dbReference>
<dbReference type="PANTHER" id="PTHR20863:SF28">
    <property type="entry name" value="ACYL CARRIER PROTEIN, MITOCHONDRIAL"/>
    <property type="match status" value="1"/>
</dbReference>
<dbReference type="SUPFAM" id="SSF47336">
    <property type="entry name" value="ACP-like"/>
    <property type="match status" value="1"/>
</dbReference>
<proteinExistence type="inferred from homology"/>
<feature type="compositionally biased region" description="Basic residues" evidence="14">
    <location>
        <begin position="73"/>
        <end position="82"/>
    </location>
</feature>
<keyword evidence="10" id="KW-0443">Lipid metabolism</keyword>
<reference evidence="18" key="1">
    <citation type="journal article" date="2020" name="Nat. Commun.">
        <title>Genome assembly of wild tea tree DASZ reveals pedigree and selection history of tea varieties.</title>
        <authorList>
            <person name="Zhang W."/>
            <person name="Zhang Y."/>
            <person name="Qiu H."/>
            <person name="Guo Y."/>
            <person name="Wan H."/>
            <person name="Zhang X."/>
            <person name="Scossa F."/>
            <person name="Alseekh S."/>
            <person name="Zhang Q."/>
            <person name="Wang P."/>
            <person name="Xu L."/>
            <person name="Schmidt M.H."/>
            <person name="Jia X."/>
            <person name="Li D."/>
            <person name="Zhu A."/>
            <person name="Guo F."/>
            <person name="Chen W."/>
            <person name="Ni D."/>
            <person name="Usadel B."/>
            <person name="Fernie A.R."/>
            <person name="Wen W."/>
        </authorList>
    </citation>
    <scope>NUCLEOTIDE SEQUENCE [LARGE SCALE GENOMIC DNA]</scope>
    <source>
        <strain evidence="18">cv. G240</strain>
    </source>
</reference>
<protein>
    <recommendedName>
        <fullName evidence="13">Acyl carrier protein</fullName>
    </recommendedName>
</protein>